<accession>A0A314LHT7</accession>
<comment type="caution">
    <text evidence="1">The sequence shown here is derived from an EMBL/GenBank/DDBJ whole genome shotgun (WGS) entry which is preliminary data.</text>
</comment>
<dbReference type="AlphaFoldDB" id="A0A314LHT7"/>
<proteinExistence type="predicted"/>
<sequence>MDFGNYKLFSIELVIPVIDCMSYLFEYKVGSRYCHNALCLNWKYVDTGERFCTEMFPSFSLTCKHLMKLSHAHNLLRCYMTGIQCFLGSVEVCV</sequence>
<organism evidence="1 2">
    <name type="scientific">Nicotiana attenuata</name>
    <name type="common">Coyote tobacco</name>
    <dbReference type="NCBI Taxonomy" id="49451"/>
    <lineage>
        <taxon>Eukaryota</taxon>
        <taxon>Viridiplantae</taxon>
        <taxon>Streptophyta</taxon>
        <taxon>Embryophyta</taxon>
        <taxon>Tracheophyta</taxon>
        <taxon>Spermatophyta</taxon>
        <taxon>Magnoliopsida</taxon>
        <taxon>eudicotyledons</taxon>
        <taxon>Gunneridae</taxon>
        <taxon>Pentapetalae</taxon>
        <taxon>asterids</taxon>
        <taxon>lamiids</taxon>
        <taxon>Solanales</taxon>
        <taxon>Solanaceae</taxon>
        <taxon>Nicotianoideae</taxon>
        <taxon>Nicotianeae</taxon>
        <taxon>Nicotiana</taxon>
    </lineage>
</organism>
<evidence type="ECO:0000313" key="1">
    <source>
        <dbReference type="EMBL" id="OIT40174.1"/>
    </source>
</evidence>
<dbReference type="EMBL" id="MJEQ01000046">
    <property type="protein sequence ID" value="OIT40174.1"/>
    <property type="molecule type" value="Genomic_DNA"/>
</dbReference>
<dbReference type="Proteomes" id="UP000187609">
    <property type="component" value="Unassembled WGS sequence"/>
</dbReference>
<keyword evidence="2" id="KW-1185">Reference proteome</keyword>
<name>A0A314LHT7_NICAT</name>
<evidence type="ECO:0000313" key="2">
    <source>
        <dbReference type="Proteomes" id="UP000187609"/>
    </source>
</evidence>
<gene>
    <name evidence="1" type="ORF">A4A49_06699</name>
</gene>
<dbReference type="Gramene" id="OIT40174">
    <property type="protein sequence ID" value="OIT40174"/>
    <property type="gene ID" value="A4A49_06699"/>
</dbReference>
<reference evidence="1" key="1">
    <citation type="submission" date="2016-11" db="EMBL/GenBank/DDBJ databases">
        <title>The genome of Nicotiana attenuata.</title>
        <authorList>
            <person name="Xu S."/>
            <person name="Brockmoeller T."/>
            <person name="Gaquerel E."/>
            <person name="Navarro A."/>
            <person name="Kuhl H."/>
            <person name="Gase K."/>
            <person name="Ling Z."/>
            <person name="Zhou W."/>
            <person name="Kreitzer C."/>
            <person name="Stanke M."/>
            <person name="Tang H."/>
            <person name="Lyons E."/>
            <person name="Pandey P."/>
            <person name="Pandey S.P."/>
            <person name="Timmermann B."/>
            <person name="Baldwin I.T."/>
        </authorList>
    </citation>
    <scope>NUCLEOTIDE SEQUENCE [LARGE SCALE GENOMIC DNA]</scope>
    <source>
        <strain evidence="1">UT</strain>
    </source>
</reference>
<protein>
    <submittedName>
        <fullName evidence="1">Uncharacterized protein</fullName>
    </submittedName>
</protein>